<accession>A0AA39WM85</accession>
<feature type="region of interest" description="Disordered" evidence="1">
    <location>
        <begin position="1"/>
        <end position="101"/>
    </location>
</feature>
<feature type="non-terminal residue" evidence="2">
    <location>
        <position position="101"/>
    </location>
</feature>
<name>A0AA39WM85_9PEZI</name>
<dbReference type="Proteomes" id="UP001174934">
    <property type="component" value="Unassembled WGS sequence"/>
</dbReference>
<organism evidence="2 3">
    <name type="scientific">Bombardia bombarda</name>
    <dbReference type="NCBI Taxonomy" id="252184"/>
    <lineage>
        <taxon>Eukaryota</taxon>
        <taxon>Fungi</taxon>
        <taxon>Dikarya</taxon>
        <taxon>Ascomycota</taxon>
        <taxon>Pezizomycotina</taxon>
        <taxon>Sordariomycetes</taxon>
        <taxon>Sordariomycetidae</taxon>
        <taxon>Sordariales</taxon>
        <taxon>Lasiosphaeriaceae</taxon>
        <taxon>Bombardia</taxon>
    </lineage>
</organism>
<proteinExistence type="predicted"/>
<keyword evidence="3" id="KW-1185">Reference proteome</keyword>
<sequence length="101" mass="10653">MALEAPLRTSTGSIPSTHSPHAEMSFSSGPESPALQPQYMASSSGPESQSLRPNSYMRPSSSHLLLSPNSDIVGPSPVTSNGTETTEIEDDLGEEHSNEGR</sequence>
<protein>
    <submittedName>
        <fullName evidence="2">Uncharacterized protein</fullName>
    </submittedName>
</protein>
<feature type="compositionally biased region" description="Polar residues" evidence="1">
    <location>
        <begin position="39"/>
        <end position="59"/>
    </location>
</feature>
<evidence type="ECO:0000256" key="1">
    <source>
        <dbReference type="SAM" id="MobiDB-lite"/>
    </source>
</evidence>
<gene>
    <name evidence="2" type="ORF">B0T17DRAFT_479457</name>
</gene>
<evidence type="ECO:0000313" key="2">
    <source>
        <dbReference type="EMBL" id="KAK0618003.1"/>
    </source>
</evidence>
<dbReference type="AlphaFoldDB" id="A0AA39WM85"/>
<evidence type="ECO:0000313" key="3">
    <source>
        <dbReference type="Proteomes" id="UP001174934"/>
    </source>
</evidence>
<feature type="compositionally biased region" description="Polar residues" evidence="1">
    <location>
        <begin position="8"/>
        <end position="30"/>
    </location>
</feature>
<dbReference type="EMBL" id="JAULSR010000005">
    <property type="protein sequence ID" value="KAK0618003.1"/>
    <property type="molecule type" value="Genomic_DNA"/>
</dbReference>
<reference evidence="2" key="1">
    <citation type="submission" date="2023-06" db="EMBL/GenBank/DDBJ databases">
        <title>Genome-scale phylogeny and comparative genomics of the fungal order Sordariales.</title>
        <authorList>
            <consortium name="Lawrence Berkeley National Laboratory"/>
            <person name="Hensen N."/>
            <person name="Bonometti L."/>
            <person name="Westerberg I."/>
            <person name="Brannstrom I.O."/>
            <person name="Guillou S."/>
            <person name="Cros-Aarteil S."/>
            <person name="Calhoun S."/>
            <person name="Haridas S."/>
            <person name="Kuo A."/>
            <person name="Mondo S."/>
            <person name="Pangilinan J."/>
            <person name="Riley R."/>
            <person name="LaButti K."/>
            <person name="Andreopoulos B."/>
            <person name="Lipzen A."/>
            <person name="Chen C."/>
            <person name="Yanf M."/>
            <person name="Daum C."/>
            <person name="Ng V."/>
            <person name="Clum A."/>
            <person name="Steindorff A."/>
            <person name="Ohm R."/>
            <person name="Martin F."/>
            <person name="Silar P."/>
            <person name="Natvig D."/>
            <person name="Lalanne C."/>
            <person name="Gautier V."/>
            <person name="Ament-velasquez S.L."/>
            <person name="Kruys A."/>
            <person name="Hutchinson M.I."/>
            <person name="Powell A.J."/>
            <person name="Barry K."/>
            <person name="Miller A.N."/>
            <person name="Grigoriev I.V."/>
            <person name="Debuchy R."/>
            <person name="Gladieux P."/>
            <person name="Thoren M.H."/>
            <person name="Johannesson H."/>
        </authorList>
    </citation>
    <scope>NUCLEOTIDE SEQUENCE</scope>
    <source>
        <strain evidence="2">SMH3391-2</strain>
    </source>
</reference>
<comment type="caution">
    <text evidence="2">The sequence shown here is derived from an EMBL/GenBank/DDBJ whole genome shotgun (WGS) entry which is preliminary data.</text>
</comment>